<evidence type="ECO:0000313" key="1">
    <source>
        <dbReference type="EMBL" id="MRH43894.1"/>
    </source>
</evidence>
<evidence type="ECO:0000313" key="2">
    <source>
        <dbReference type="Proteomes" id="UP000799092"/>
    </source>
</evidence>
<dbReference type="Proteomes" id="UP000799092">
    <property type="component" value="Unassembled WGS sequence"/>
</dbReference>
<dbReference type="RefSeq" id="WP_153737517.1">
    <property type="nucleotide sequence ID" value="NZ_WJNG01000012.1"/>
</dbReference>
<reference evidence="1" key="1">
    <citation type="submission" date="2019-11" db="EMBL/GenBank/DDBJ databases">
        <authorList>
            <person name="Li J."/>
        </authorList>
    </citation>
    <scope>NUCLEOTIDE SEQUENCE</scope>
    <source>
        <strain evidence="1">B6B</strain>
    </source>
</reference>
<dbReference type="AlphaFoldDB" id="A0A6A8DEA7"/>
<sequence>MKLIVYISLCLFIGILGALVLTNNFPSHLNSFDNPTAGDILDGNPDADILKLDGLIYLNSTSSEWLETNTYTRGEKIGQIKKRTTNTWFYRNLFATKLPKGTNVYTSNGDQYSSGDAPFIVIVDLNNQELIYHSLIEG</sequence>
<dbReference type="EMBL" id="WJNG01000012">
    <property type="protein sequence ID" value="MRH43894.1"/>
    <property type="molecule type" value="Genomic_DNA"/>
</dbReference>
<dbReference type="OrthoDB" id="2736188at2"/>
<comment type="caution">
    <text evidence="1">The sequence shown here is derived from an EMBL/GenBank/DDBJ whole genome shotgun (WGS) entry which is preliminary data.</text>
</comment>
<name>A0A6A8DEA7_9BACI</name>
<organism evidence="1 2">
    <name type="scientific">Aquibacillus halophilus</name>
    <dbReference type="NCBI Taxonomy" id="930132"/>
    <lineage>
        <taxon>Bacteria</taxon>
        <taxon>Bacillati</taxon>
        <taxon>Bacillota</taxon>
        <taxon>Bacilli</taxon>
        <taxon>Bacillales</taxon>
        <taxon>Bacillaceae</taxon>
        <taxon>Aquibacillus</taxon>
    </lineage>
</organism>
<protein>
    <submittedName>
        <fullName evidence="1">Uncharacterized protein</fullName>
    </submittedName>
</protein>
<gene>
    <name evidence="1" type="ORF">GH741_14720</name>
</gene>
<accession>A0A6A8DEA7</accession>
<keyword evidence="2" id="KW-1185">Reference proteome</keyword>
<proteinExistence type="predicted"/>